<sequence>MGLKAREAINYQVHKHNSCYHSMFNLPFPNLLWT</sequence>
<dbReference type="EMBL" id="GGEC01057789">
    <property type="protein sequence ID" value="MBX38273.1"/>
    <property type="molecule type" value="Transcribed_RNA"/>
</dbReference>
<accession>A0A2P2N731</accession>
<organism evidence="1">
    <name type="scientific">Rhizophora mucronata</name>
    <name type="common">Asiatic mangrove</name>
    <dbReference type="NCBI Taxonomy" id="61149"/>
    <lineage>
        <taxon>Eukaryota</taxon>
        <taxon>Viridiplantae</taxon>
        <taxon>Streptophyta</taxon>
        <taxon>Embryophyta</taxon>
        <taxon>Tracheophyta</taxon>
        <taxon>Spermatophyta</taxon>
        <taxon>Magnoliopsida</taxon>
        <taxon>eudicotyledons</taxon>
        <taxon>Gunneridae</taxon>
        <taxon>Pentapetalae</taxon>
        <taxon>rosids</taxon>
        <taxon>fabids</taxon>
        <taxon>Malpighiales</taxon>
        <taxon>Rhizophoraceae</taxon>
        <taxon>Rhizophora</taxon>
    </lineage>
</organism>
<dbReference type="AlphaFoldDB" id="A0A2P2N731"/>
<name>A0A2P2N731_RHIMU</name>
<evidence type="ECO:0000313" key="1">
    <source>
        <dbReference type="EMBL" id="MBX38273.1"/>
    </source>
</evidence>
<protein>
    <submittedName>
        <fullName evidence="1">Uncharacterized protein</fullName>
    </submittedName>
</protein>
<proteinExistence type="predicted"/>
<reference evidence="1" key="1">
    <citation type="submission" date="2018-02" db="EMBL/GenBank/DDBJ databases">
        <title>Rhizophora mucronata_Transcriptome.</title>
        <authorList>
            <person name="Meera S.P."/>
            <person name="Sreeshan A."/>
            <person name="Augustine A."/>
        </authorList>
    </citation>
    <scope>NUCLEOTIDE SEQUENCE</scope>
    <source>
        <tissue evidence="1">Leaf</tissue>
    </source>
</reference>